<keyword evidence="5 14" id="KW-0004">4Fe-4S</keyword>
<comment type="subcellular location">
    <subcellularLocation>
        <location evidence="1 14">Cytoplasm</location>
    </subcellularLocation>
</comment>
<dbReference type="PROSITE" id="PS51918">
    <property type="entry name" value="RADICAL_SAM"/>
    <property type="match status" value="1"/>
</dbReference>
<dbReference type="InterPro" id="IPR006638">
    <property type="entry name" value="Elp3/MiaA/NifB-like_rSAM"/>
</dbReference>
<dbReference type="SFLD" id="SFLDS00029">
    <property type="entry name" value="Radical_SAM"/>
    <property type="match status" value="1"/>
</dbReference>
<keyword evidence="9 14" id="KW-0560">Oxidoreductase</keyword>
<accession>A0ABU7H3M3</accession>
<evidence type="ECO:0000256" key="11">
    <source>
        <dbReference type="ARBA" id="ARBA00023014"/>
    </source>
</evidence>
<dbReference type="SFLD" id="SFLDG01065">
    <property type="entry name" value="anaerobic_coproporphyrinogen-I"/>
    <property type="match status" value="1"/>
</dbReference>
<evidence type="ECO:0000256" key="1">
    <source>
        <dbReference type="ARBA" id="ARBA00004496"/>
    </source>
</evidence>
<evidence type="ECO:0000256" key="9">
    <source>
        <dbReference type="ARBA" id="ARBA00023002"/>
    </source>
</evidence>
<dbReference type="NCBIfam" id="TIGR00538">
    <property type="entry name" value="hemN"/>
    <property type="match status" value="1"/>
</dbReference>
<dbReference type="SUPFAM" id="SSF102114">
    <property type="entry name" value="Radical SAM enzymes"/>
    <property type="match status" value="1"/>
</dbReference>
<keyword evidence="8 14" id="KW-0479">Metal-binding</keyword>
<evidence type="ECO:0000256" key="14">
    <source>
        <dbReference type="PIRNR" id="PIRNR000167"/>
    </source>
</evidence>
<reference evidence="16 17" key="1">
    <citation type="submission" date="2024-01" db="EMBL/GenBank/DDBJ databases">
        <title>Pedobacter sp. nov., isolated from oil-contaminated soil.</title>
        <authorList>
            <person name="Le N.T.T."/>
        </authorList>
    </citation>
    <scope>NUCLEOTIDE SEQUENCE [LARGE SCALE GENOMIC DNA]</scope>
    <source>
        <strain evidence="16 17">VNH31</strain>
    </source>
</reference>
<dbReference type="RefSeq" id="WP_330146707.1">
    <property type="nucleotide sequence ID" value="NZ_JAZDQU010000002.1"/>
</dbReference>
<evidence type="ECO:0000313" key="16">
    <source>
        <dbReference type="EMBL" id="MEE1885813.1"/>
    </source>
</evidence>
<dbReference type="PANTHER" id="PTHR13932:SF6">
    <property type="entry name" value="OXYGEN-INDEPENDENT COPROPORPHYRINOGEN III OXIDASE"/>
    <property type="match status" value="1"/>
</dbReference>
<keyword evidence="11 14" id="KW-0411">Iron-sulfur</keyword>
<gene>
    <name evidence="16" type="primary">hemN</name>
    <name evidence="16" type="ORF">VRU49_10330</name>
</gene>
<dbReference type="InterPro" id="IPR058240">
    <property type="entry name" value="rSAM_sf"/>
</dbReference>
<evidence type="ECO:0000256" key="8">
    <source>
        <dbReference type="ARBA" id="ARBA00022723"/>
    </source>
</evidence>
<feature type="domain" description="Radical SAM core" evidence="15">
    <location>
        <begin position="44"/>
        <end position="277"/>
    </location>
</feature>
<dbReference type="Gene3D" id="3.20.20.70">
    <property type="entry name" value="Aldolase class I"/>
    <property type="match status" value="1"/>
</dbReference>
<evidence type="ECO:0000256" key="12">
    <source>
        <dbReference type="ARBA" id="ARBA00023244"/>
    </source>
</evidence>
<comment type="cofactor">
    <cofactor evidence="14">
        <name>[4Fe-4S] cluster</name>
        <dbReference type="ChEBI" id="CHEBI:49883"/>
    </cofactor>
    <text evidence="14">Binds 1 [4Fe-4S] cluster. The cluster is coordinated with 3 cysteines and an exchangeable S-adenosyl-L-methionine.</text>
</comment>
<sequence length="445" mass="50938">MENLIKKYNVAIPRYTSYPPVPNWNVNNWTPKKWQHTVEESYYQSISEGISLYIHLPFCEDLCTYCACNTRITKNHAVEVPYIEAVLKEWNMYLDILGTKPLLKELHLGGGTPTFFSPKNLGLLLENIHNTVQIADNAAFSFEGHPGNTTREHLEVLFKYGFKRISLGIQDFDIKVQEIINRKQSVEQVVSVVNQAREIGYASVNFDLVYGLPLQKLEGLIDTIEKVIEMRPDRIAFYSYAHVPWVKPGQRKFTSFHLPSADEKLELYKVGREMLMNAGYLEVGMDHFSLPSDSLIEAQNNNTLHRNFMGYTDCHTLLNIALGVSSISDSWYGFAQNVKEVEKYIQIVNEGSLPLLKGHILSQEDLKIRQIILDVMCKEKILVPDGLNELTIKKLEELIIDGLIYKENNYLVITKTGKSFLRNIASVFDEYLEEVSGIEKFSLTV</sequence>
<comment type="similarity">
    <text evidence="3 14">Belongs to the anaerobic coproporphyrinogen-III oxidase family.</text>
</comment>
<evidence type="ECO:0000313" key="17">
    <source>
        <dbReference type="Proteomes" id="UP001337681"/>
    </source>
</evidence>
<name>A0ABU7H3M3_9SPHI</name>
<evidence type="ECO:0000256" key="3">
    <source>
        <dbReference type="ARBA" id="ARBA00005493"/>
    </source>
</evidence>
<comment type="pathway">
    <text evidence="2 14">Porphyrin-containing compound metabolism; protoporphyrin-IX biosynthesis; protoporphyrinogen-IX from coproporphyrinogen-III (AdoMet route): step 1/1.</text>
</comment>
<dbReference type="CDD" id="cd01335">
    <property type="entry name" value="Radical_SAM"/>
    <property type="match status" value="1"/>
</dbReference>
<dbReference type="PANTHER" id="PTHR13932">
    <property type="entry name" value="COPROPORPHYRINIGEN III OXIDASE"/>
    <property type="match status" value="1"/>
</dbReference>
<dbReference type="GO" id="GO:0051989">
    <property type="term" value="F:coproporphyrinogen dehydrogenase activity"/>
    <property type="evidence" value="ECO:0007669"/>
    <property type="project" value="UniProtKB-EC"/>
</dbReference>
<protein>
    <recommendedName>
        <fullName evidence="14">Coproporphyrinogen-III oxidase</fullName>
        <ecNumber evidence="14">1.3.98.3</ecNumber>
    </recommendedName>
</protein>
<evidence type="ECO:0000256" key="2">
    <source>
        <dbReference type="ARBA" id="ARBA00004785"/>
    </source>
</evidence>
<dbReference type="InterPro" id="IPR007197">
    <property type="entry name" value="rSAM"/>
</dbReference>
<evidence type="ECO:0000256" key="13">
    <source>
        <dbReference type="ARBA" id="ARBA00048321"/>
    </source>
</evidence>
<comment type="caution">
    <text evidence="16">The sequence shown here is derived from an EMBL/GenBank/DDBJ whole genome shotgun (WGS) entry which is preliminary data.</text>
</comment>
<comment type="catalytic activity">
    <reaction evidence="13 14">
        <text>coproporphyrinogen III + 2 S-adenosyl-L-methionine = protoporphyrinogen IX + 2 5'-deoxyadenosine + 2 L-methionine + 2 CO2</text>
        <dbReference type="Rhea" id="RHEA:15425"/>
        <dbReference type="ChEBI" id="CHEBI:16526"/>
        <dbReference type="ChEBI" id="CHEBI:17319"/>
        <dbReference type="ChEBI" id="CHEBI:57307"/>
        <dbReference type="ChEBI" id="CHEBI:57309"/>
        <dbReference type="ChEBI" id="CHEBI:57844"/>
        <dbReference type="ChEBI" id="CHEBI:59789"/>
        <dbReference type="EC" id="1.3.98.3"/>
    </reaction>
</comment>
<dbReference type="EMBL" id="JAZDQU010000002">
    <property type="protein sequence ID" value="MEE1885813.1"/>
    <property type="molecule type" value="Genomic_DNA"/>
</dbReference>
<evidence type="ECO:0000256" key="7">
    <source>
        <dbReference type="ARBA" id="ARBA00022691"/>
    </source>
</evidence>
<dbReference type="Proteomes" id="UP001337681">
    <property type="component" value="Unassembled WGS sequence"/>
</dbReference>
<keyword evidence="7 14" id="KW-0949">S-adenosyl-L-methionine</keyword>
<dbReference type="SMART" id="SM00729">
    <property type="entry name" value="Elp3"/>
    <property type="match status" value="1"/>
</dbReference>
<organism evidence="16 17">
    <name type="scientific">Pedobacter flavus</name>
    <dbReference type="NCBI Taxonomy" id="3113906"/>
    <lineage>
        <taxon>Bacteria</taxon>
        <taxon>Pseudomonadati</taxon>
        <taxon>Bacteroidota</taxon>
        <taxon>Sphingobacteriia</taxon>
        <taxon>Sphingobacteriales</taxon>
        <taxon>Sphingobacteriaceae</taxon>
        <taxon>Pedobacter</taxon>
    </lineage>
</organism>
<comment type="subunit">
    <text evidence="4">Monomer.</text>
</comment>
<evidence type="ECO:0000256" key="5">
    <source>
        <dbReference type="ARBA" id="ARBA00022485"/>
    </source>
</evidence>
<evidence type="ECO:0000256" key="4">
    <source>
        <dbReference type="ARBA" id="ARBA00011245"/>
    </source>
</evidence>
<keyword evidence="10 14" id="KW-0408">Iron</keyword>
<dbReference type="Pfam" id="PF04055">
    <property type="entry name" value="Radical_SAM"/>
    <property type="match status" value="1"/>
</dbReference>
<dbReference type="Gene3D" id="1.10.10.920">
    <property type="match status" value="1"/>
</dbReference>
<dbReference type="InterPro" id="IPR004558">
    <property type="entry name" value="Coprogen_oxidase_HemN"/>
</dbReference>
<dbReference type="PIRSF" id="PIRSF000167">
    <property type="entry name" value="HemN"/>
    <property type="match status" value="1"/>
</dbReference>
<evidence type="ECO:0000256" key="10">
    <source>
        <dbReference type="ARBA" id="ARBA00023004"/>
    </source>
</evidence>
<dbReference type="InterPro" id="IPR034505">
    <property type="entry name" value="Coproporphyrinogen-III_oxidase"/>
</dbReference>
<keyword evidence="12 14" id="KW-0627">Porphyrin biosynthesis</keyword>
<evidence type="ECO:0000259" key="15">
    <source>
        <dbReference type="PROSITE" id="PS51918"/>
    </source>
</evidence>
<dbReference type="EC" id="1.3.98.3" evidence="14"/>
<keyword evidence="6 14" id="KW-0963">Cytoplasm</keyword>
<evidence type="ECO:0000256" key="6">
    <source>
        <dbReference type="ARBA" id="ARBA00022490"/>
    </source>
</evidence>
<proteinExistence type="inferred from homology"/>
<keyword evidence="17" id="KW-1185">Reference proteome</keyword>
<dbReference type="InterPro" id="IPR013785">
    <property type="entry name" value="Aldolase_TIM"/>
</dbReference>